<keyword evidence="4" id="KW-0067">ATP-binding</keyword>
<dbReference type="InterPro" id="IPR011009">
    <property type="entry name" value="Kinase-like_dom_sf"/>
</dbReference>
<evidence type="ECO:0000256" key="3">
    <source>
        <dbReference type="ARBA" id="ARBA00022777"/>
    </source>
</evidence>
<evidence type="ECO:0000256" key="2">
    <source>
        <dbReference type="ARBA" id="ARBA00022741"/>
    </source>
</evidence>
<dbReference type="PROSITE" id="PS50011">
    <property type="entry name" value="PROTEIN_KINASE_DOM"/>
    <property type="match status" value="1"/>
</dbReference>
<feature type="compositionally biased region" description="Polar residues" evidence="5">
    <location>
        <begin position="409"/>
        <end position="419"/>
    </location>
</feature>
<dbReference type="EMBL" id="SGPM01000439">
    <property type="protein sequence ID" value="THH21605.1"/>
    <property type="molecule type" value="Genomic_DNA"/>
</dbReference>
<dbReference type="InterPro" id="IPR001245">
    <property type="entry name" value="Ser-Thr/Tyr_kinase_cat_dom"/>
</dbReference>
<dbReference type="Gene3D" id="1.10.510.10">
    <property type="entry name" value="Transferase(Phosphotransferase) domain 1"/>
    <property type="match status" value="1"/>
</dbReference>
<feature type="compositionally biased region" description="Pro residues" evidence="5">
    <location>
        <begin position="489"/>
        <end position="500"/>
    </location>
</feature>
<dbReference type="OrthoDB" id="2804215at2759"/>
<dbReference type="GO" id="GO:0004674">
    <property type="term" value="F:protein serine/threonine kinase activity"/>
    <property type="evidence" value="ECO:0007669"/>
    <property type="project" value="TreeGrafter"/>
</dbReference>
<dbReference type="SUPFAM" id="SSF56112">
    <property type="entry name" value="Protein kinase-like (PK-like)"/>
    <property type="match status" value="1"/>
</dbReference>
<feature type="compositionally biased region" description="Polar residues" evidence="5">
    <location>
        <begin position="503"/>
        <end position="514"/>
    </location>
</feature>
<keyword evidence="8" id="KW-1185">Reference proteome</keyword>
<dbReference type="PANTHER" id="PTHR44329">
    <property type="entry name" value="SERINE/THREONINE-PROTEIN KINASE TNNI3K-RELATED"/>
    <property type="match status" value="1"/>
</dbReference>
<dbReference type="Proteomes" id="UP000308730">
    <property type="component" value="Unassembled WGS sequence"/>
</dbReference>
<feature type="compositionally biased region" description="Low complexity" evidence="5">
    <location>
        <begin position="357"/>
        <end position="366"/>
    </location>
</feature>
<dbReference type="Pfam" id="PF07714">
    <property type="entry name" value="PK_Tyr_Ser-Thr"/>
    <property type="match status" value="1"/>
</dbReference>
<protein>
    <recommendedName>
        <fullName evidence="6">Protein kinase domain-containing protein</fullName>
    </recommendedName>
</protein>
<feature type="compositionally biased region" description="Polar residues" evidence="5">
    <location>
        <begin position="426"/>
        <end position="441"/>
    </location>
</feature>
<dbReference type="GO" id="GO:0005524">
    <property type="term" value="F:ATP binding"/>
    <property type="evidence" value="ECO:0007669"/>
    <property type="project" value="UniProtKB-KW"/>
</dbReference>
<evidence type="ECO:0000313" key="8">
    <source>
        <dbReference type="Proteomes" id="UP000308730"/>
    </source>
</evidence>
<dbReference type="InterPro" id="IPR000719">
    <property type="entry name" value="Prot_kinase_dom"/>
</dbReference>
<sequence>MAETQMMELQDIEAQYAMNVMQKFQLTMAAQALESDHAYDDRDAIRRLMLKLSTRCEKLPTSLFLMGVKCSETECYSVGSFADIYIGEYEGRKVALKRLRMFQMIHESKKNRMTAAFYYESLIWKNLRHQHVLTFLGVADSLFTRGLCMVLPWMPFGHIRHALDDFRISSPLFDLTPQIQKWIHEISLGLGYLHDEHVVHGDLRGANILIDENRSVRLADFGLAVFAEATSQNYASTRGGNARWLAPELIYPEMFELKSVRPTYATDVFAFGCVVIELYSGQAPYAECSDHQVVARVPAGLRPKRPSPIEGVWISDAMWYLATVCWKSLPSRRPSTHTLIKTIEEIVNTTNRPAAVSRSSSRTSLRSIEEEQNRERERQWNKPSPNNMRRRSETTLRVRISQERLRVAQANTNTGTLVSSPGPLKTSISDSPQAPKSPVTQNERRSVSAFDLRRKDEGVYDAKYIRERNWNSPQPKWGASSSSRSSPGPSSPSPSSPTPPYSTVRSLTAPSSASRRAGKKRASISSITTQIRELPETLDGPEPAEAPFSH</sequence>
<organism evidence="7 8">
    <name type="scientific">Antrodiella citrinella</name>
    <dbReference type="NCBI Taxonomy" id="2447956"/>
    <lineage>
        <taxon>Eukaryota</taxon>
        <taxon>Fungi</taxon>
        <taxon>Dikarya</taxon>
        <taxon>Basidiomycota</taxon>
        <taxon>Agaricomycotina</taxon>
        <taxon>Agaricomycetes</taxon>
        <taxon>Polyporales</taxon>
        <taxon>Steccherinaceae</taxon>
        <taxon>Antrodiella</taxon>
    </lineage>
</organism>
<evidence type="ECO:0000256" key="4">
    <source>
        <dbReference type="ARBA" id="ARBA00022840"/>
    </source>
</evidence>
<keyword evidence="1" id="KW-0808">Transferase</keyword>
<evidence type="ECO:0000259" key="6">
    <source>
        <dbReference type="PROSITE" id="PS50011"/>
    </source>
</evidence>
<keyword evidence="2" id="KW-0547">Nucleotide-binding</keyword>
<gene>
    <name evidence="7" type="ORF">EUX98_g8333</name>
</gene>
<feature type="compositionally biased region" description="Basic and acidic residues" evidence="5">
    <location>
        <begin position="367"/>
        <end position="380"/>
    </location>
</feature>
<evidence type="ECO:0000256" key="5">
    <source>
        <dbReference type="SAM" id="MobiDB-lite"/>
    </source>
</evidence>
<reference evidence="7 8" key="1">
    <citation type="submission" date="2019-02" db="EMBL/GenBank/DDBJ databases">
        <title>Genome sequencing of the rare red list fungi Antrodiella citrinella (Flaviporus citrinellus).</title>
        <authorList>
            <person name="Buettner E."/>
            <person name="Kellner H."/>
        </authorList>
    </citation>
    <scope>NUCLEOTIDE SEQUENCE [LARGE SCALE GENOMIC DNA]</scope>
    <source>
        <strain evidence="7 8">DSM 108506</strain>
    </source>
</reference>
<feature type="compositionally biased region" description="Basic and acidic residues" evidence="5">
    <location>
        <begin position="390"/>
        <end position="406"/>
    </location>
</feature>
<keyword evidence="3" id="KW-0418">Kinase</keyword>
<dbReference type="AlphaFoldDB" id="A0A4S4M8Y6"/>
<dbReference type="PROSITE" id="PS00109">
    <property type="entry name" value="PROTEIN_KINASE_TYR"/>
    <property type="match status" value="1"/>
</dbReference>
<name>A0A4S4M8Y6_9APHY</name>
<comment type="caution">
    <text evidence="7">The sequence shown here is derived from an EMBL/GenBank/DDBJ whole genome shotgun (WGS) entry which is preliminary data.</text>
</comment>
<dbReference type="PANTHER" id="PTHR44329:SF288">
    <property type="entry name" value="MITOGEN-ACTIVATED PROTEIN KINASE KINASE KINASE 20"/>
    <property type="match status" value="1"/>
</dbReference>
<proteinExistence type="predicted"/>
<dbReference type="InterPro" id="IPR008266">
    <property type="entry name" value="Tyr_kinase_AS"/>
</dbReference>
<feature type="region of interest" description="Disordered" evidence="5">
    <location>
        <begin position="351"/>
        <end position="450"/>
    </location>
</feature>
<feature type="region of interest" description="Disordered" evidence="5">
    <location>
        <begin position="470"/>
        <end position="550"/>
    </location>
</feature>
<accession>A0A4S4M8Y6</accession>
<evidence type="ECO:0000256" key="1">
    <source>
        <dbReference type="ARBA" id="ARBA00022679"/>
    </source>
</evidence>
<dbReference type="InterPro" id="IPR051681">
    <property type="entry name" value="Ser/Thr_Kinases-Pseudokinases"/>
</dbReference>
<evidence type="ECO:0000313" key="7">
    <source>
        <dbReference type="EMBL" id="THH21605.1"/>
    </source>
</evidence>
<feature type="domain" description="Protein kinase" evidence="6">
    <location>
        <begin position="70"/>
        <end position="347"/>
    </location>
</feature>